<dbReference type="GO" id="GO:0008776">
    <property type="term" value="F:acetate kinase activity"/>
    <property type="evidence" value="ECO:0007669"/>
    <property type="project" value="UniProtKB-UniRule"/>
</dbReference>
<dbReference type="PRINTS" id="PR00471">
    <property type="entry name" value="ACETATEKNASE"/>
</dbReference>
<dbReference type="PANTHER" id="PTHR21060:SF21">
    <property type="entry name" value="ACETATE KINASE"/>
    <property type="match status" value="1"/>
</dbReference>
<dbReference type="GO" id="GO:0005829">
    <property type="term" value="C:cytosol"/>
    <property type="evidence" value="ECO:0007669"/>
    <property type="project" value="TreeGrafter"/>
</dbReference>
<comment type="caution">
    <text evidence="11">The sequence shown here is derived from an EMBL/GenBank/DDBJ whole genome shotgun (WGS) entry which is preliminary data.</text>
</comment>
<keyword evidence="7 9" id="KW-0067">ATP-binding</keyword>
<dbReference type="PIRSF" id="PIRSF000722">
    <property type="entry name" value="Acetate_prop_kin"/>
    <property type="match status" value="1"/>
</dbReference>
<comment type="subcellular location">
    <subcellularLocation>
        <location evidence="9">Cytoplasm</location>
    </subcellularLocation>
</comment>
<feature type="binding site" evidence="9">
    <location>
        <position position="9"/>
    </location>
    <ligand>
        <name>Mg(2+)</name>
        <dbReference type="ChEBI" id="CHEBI:18420"/>
    </ligand>
</feature>
<dbReference type="NCBIfam" id="TIGR00016">
    <property type="entry name" value="ackA"/>
    <property type="match status" value="1"/>
</dbReference>
<proteinExistence type="inferred from homology"/>
<dbReference type="InterPro" id="IPR023865">
    <property type="entry name" value="Aliphatic_acid_kinase_CS"/>
</dbReference>
<feature type="site" description="Transition state stabilizer" evidence="9">
    <location>
        <position position="182"/>
    </location>
</feature>
<gene>
    <name evidence="9" type="primary">ackA</name>
    <name evidence="11" type="ORF">DVW87_10285</name>
</gene>
<dbReference type="Proteomes" id="UP000253918">
    <property type="component" value="Unassembled WGS sequence"/>
</dbReference>
<evidence type="ECO:0000256" key="5">
    <source>
        <dbReference type="ARBA" id="ARBA00022741"/>
    </source>
</evidence>
<keyword evidence="8 9" id="KW-0460">Magnesium</keyword>
<evidence type="ECO:0000256" key="4">
    <source>
        <dbReference type="ARBA" id="ARBA00022723"/>
    </source>
</evidence>
<dbReference type="InterPro" id="IPR004372">
    <property type="entry name" value="Ac/propionate_kinase"/>
</dbReference>
<name>A0A369VWR4_9SPHN</name>
<reference evidence="11 12" key="1">
    <citation type="submission" date="2018-07" db="EMBL/GenBank/DDBJ databases">
        <title>a novel species of Sphingomonas isolated from the rhizosphere soil of Araceae plant.</title>
        <authorList>
            <person name="Zhiyong W."/>
            <person name="Qinglan Z."/>
            <person name="Zhiwei F."/>
            <person name="Ding X."/>
            <person name="Gejiao W."/>
            <person name="Shixue Z."/>
        </authorList>
    </citation>
    <scope>NUCLEOTIDE SEQUENCE [LARGE SCALE GENOMIC DNA]</scope>
    <source>
        <strain evidence="11 12">WZY 27</strain>
    </source>
</reference>
<dbReference type="EMBL" id="QQNB01000002">
    <property type="protein sequence ID" value="RDE05610.1"/>
    <property type="molecule type" value="Genomic_DNA"/>
</dbReference>
<evidence type="ECO:0000313" key="11">
    <source>
        <dbReference type="EMBL" id="RDE05610.1"/>
    </source>
</evidence>
<feature type="site" description="Transition state stabilizer" evidence="9">
    <location>
        <position position="242"/>
    </location>
</feature>
<organism evidence="11 12">
    <name type="scientific">Sphingomonas aracearum</name>
    <dbReference type="NCBI Taxonomy" id="2283317"/>
    <lineage>
        <taxon>Bacteria</taxon>
        <taxon>Pseudomonadati</taxon>
        <taxon>Pseudomonadota</taxon>
        <taxon>Alphaproteobacteria</taxon>
        <taxon>Sphingomonadales</taxon>
        <taxon>Sphingomonadaceae</taxon>
        <taxon>Sphingomonas</taxon>
    </lineage>
</organism>
<evidence type="ECO:0000256" key="1">
    <source>
        <dbReference type="ARBA" id="ARBA00008748"/>
    </source>
</evidence>
<evidence type="ECO:0000256" key="9">
    <source>
        <dbReference type="HAMAP-Rule" id="MF_00020"/>
    </source>
</evidence>
<feature type="binding site" evidence="9">
    <location>
        <position position="380"/>
    </location>
    <ligand>
        <name>Mg(2+)</name>
        <dbReference type="ChEBI" id="CHEBI:18420"/>
    </ligand>
</feature>
<accession>A0A369VWR4</accession>
<dbReference type="Gene3D" id="3.30.420.40">
    <property type="match status" value="2"/>
</dbReference>
<keyword evidence="6 9" id="KW-0418">Kinase</keyword>
<dbReference type="InterPro" id="IPR043129">
    <property type="entry name" value="ATPase_NBD"/>
</dbReference>
<dbReference type="NCBIfam" id="NF005462">
    <property type="entry name" value="PRK07058.1"/>
    <property type="match status" value="1"/>
</dbReference>
<evidence type="ECO:0000313" key="12">
    <source>
        <dbReference type="Proteomes" id="UP000253918"/>
    </source>
</evidence>
<comment type="subunit">
    <text evidence="9">Homodimer.</text>
</comment>
<dbReference type="GO" id="GO:0000287">
    <property type="term" value="F:magnesium ion binding"/>
    <property type="evidence" value="ECO:0007669"/>
    <property type="project" value="UniProtKB-UniRule"/>
</dbReference>
<dbReference type="GO" id="GO:0006085">
    <property type="term" value="P:acetyl-CoA biosynthetic process"/>
    <property type="evidence" value="ECO:0007669"/>
    <property type="project" value="UniProtKB-UniRule"/>
</dbReference>
<keyword evidence="4 9" id="KW-0479">Metal-binding</keyword>
<dbReference type="RefSeq" id="WP_114687679.1">
    <property type="nucleotide sequence ID" value="NZ_QQNB01000002.1"/>
</dbReference>
<feature type="active site" description="Proton donor/acceptor" evidence="9">
    <location>
        <position position="151"/>
    </location>
</feature>
<dbReference type="InterPro" id="IPR000890">
    <property type="entry name" value="Aliphatic_acid_kin_short-chain"/>
</dbReference>
<feature type="binding site" evidence="9">
    <location>
        <begin position="209"/>
        <end position="213"/>
    </location>
    <ligand>
        <name>ATP</name>
        <dbReference type="ChEBI" id="CHEBI:30616"/>
    </ligand>
</feature>
<comment type="cofactor">
    <cofactor evidence="9">
        <name>Mg(2+)</name>
        <dbReference type="ChEBI" id="CHEBI:18420"/>
    </cofactor>
    <cofactor evidence="9">
        <name>Mn(2+)</name>
        <dbReference type="ChEBI" id="CHEBI:29035"/>
    </cofactor>
    <text evidence="9">Mg(2+). Can also accept Mn(2+).</text>
</comment>
<keyword evidence="12" id="KW-1185">Reference proteome</keyword>
<feature type="binding site" evidence="9">
    <location>
        <begin position="284"/>
        <end position="286"/>
    </location>
    <ligand>
        <name>ATP</name>
        <dbReference type="ChEBI" id="CHEBI:30616"/>
    </ligand>
</feature>
<comment type="pathway">
    <text evidence="9">Metabolic intermediate biosynthesis; acetyl-CoA biosynthesis; acetyl-CoA from acetate: step 1/2.</text>
</comment>
<dbReference type="UniPathway" id="UPA00340">
    <property type="reaction ID" value="UER00458"/>
</dbReference>
<evidence type="ECO:0000256" key="10">
    <source>
        <dbReference type="RuleBase" id="RU003835"/>
    </source>
</evidence>
<comment type="function">
    <text evidence="9">Catalyzes the formation of acetyl phosphate from acetate and ATP. Can also catalyze the reverse reaction.</text>
</comment>
<dbReference type="PROSITE" id="PS01076">
    <property type="entry name" value="ACETATE_KINASE_2"/>
    <property type="match status" value="1"/>
</dbReference>
<dbReference type="EC" id="2.7.2.1" evidence="9"/>
<dbReference type="SUPFAM" id="SSF53067">
    <property type="entry name" value="Actin-like ATPase domain"/>
    <property type="match status" value="2"/>
</dbReference>
<keyword evidence="3 9" id="KW-0808">Transferase</keyword>
<dbReference type="OrthoDB" id="9802453at2"/>
<dbReference type="Pfam" id="PF00871">
    <property type="entry name" value="Acetate_kinase"/>
    <property type="match status" value="1"/>
</dbReference>
<sequence>MAGALLTLNAGSSSIKFAIFQVEGSGDPQAVARGKIEGIGTAPHLIARAANGAVLTEKRWEDGADLSHEAFLGDLLDWVDTHVDGDRLIGVGNRVVHGGRDFFAPVAIDDTVLDRLDALCPLAPLHQPHSLHAIRAVRAARPSLRQVACFDTAFHHEQPAVATRFALPRALEEEGVRRYGFHGLSYEYVAGRLAELDPPLAAGRVIAAHLGNGASLCAMHGGRSIDTTMGFTALDGLMMGTRCGTIDPGVIFYLMRQHGLSADAVEHLLYDRSGLLGVSGVSSDMRALLDSDDPRSAEAIDLFTYRIARESGALVASLGGVDGVVFTAGIGENATEVRARVCARLGWLGVVLDEQANERGEPVISTPESRVTVRVIPTDEEAMIAIHARDVVGSAAR</sequence>
<keyword evidence="2 9" id="KW-0963">Cytoplasm</keyword>
<dbReference type="PROSITE" id="PS01075">
    <property type="entry name" value="ACETATE_KINASE_1"/>
    <property type="match status" value="1"/>
</dbReference>
<evidence type="ECO:0000256" key="6">
    <source>
        <dbReference type="ARBA" id="ARBA00022777"/>
    </source>
</evidence>
<evidence type="ECO:0000256" key="8">
    <source>
        <dbReference type="ARBA" id="ARBA00022842"/>
    </source>
</evidence>
<feature type="binding site" evidence="9">
    <location>
        <position position="16"/>
    </location>
    <ligand>
        <name>ATP</name>
        <dbReference type="ChEBI" id="CHEBI:30616"/>
    </ligand>
</feature>
<dbReference type="PANTHER" id="PTHR21060">
    <property type="entry name" value="ACETATE KINASE"/>
    <property type="match status" value="1"/>
</dbReference>
<comment type="similarity">
    <text evidence="1 9 10">Belongs to the acetokinase family.</text>
</comment>
<keyword evidence="5 9" id="KW-0547">Nucleotide-binding</keyword>
<evidence type="ECO:0000256" key="3">
    <source>
        <dbReference type="ARBA" id="ARBA00022679"/>
    </source>
</evidence>
<feature type="binding site" evidence="9">
    <location>
        <begin position="329"/>
        <end position="333"/>
    </location>
    <ligand>
        <name>ATP</name>
        <dbReference type="ChEBI" id="CHEBI:30616"/>
    </ligand>
</feature>
<evidence type="ECO:0000256" key="2">
    <source>
        <dbReference type="ARBA" id="ARBA00022490"/>
    </source>
</evidence>
<evidence type="ECO:0000256" key="7">
    <source>
        <dbReference type="ARBA" id="ARBA00022840"/>
    </source>
</evidence>
<dbReference type="GO" id="GO:0006083">
    <property type="term" value="P:acetate metabolic process"/>
    <property type="evidence" value="ECO:0007669"/>
    <property type="project" value="TreeGrafter"/>
</dbReference>
<dbReference type="AlphaFoldDB" id="A0A369VWR4"/>
<feature type="binding site" evidence="9">
    <location>
        <position position="94"/>
    </location>
    <ligand>
        <name>substrate</name>
    </ligand>
</feature>
<dbReference type="HAMAP" id="MF_00020">
    <property type="entry name" value="Acetate_kinase"/>
    <property type="match status" value="1"/>
</dbReference>
<dbReference type="GO" id="GO:0005524">
    <property type="term" value="F:ATP binding"/>
    <property type="evidence" value="ECO:0007669"/>
    <property type="project" value="UniProtKB-KW"/>
</dbReference>
<protein>
    <recommendedName>
        <fullName evidence="9">Acetate kinase</fullName>
        <ecNumber evidence="9">2.7.2.1</ecNumber>
    </recommendedName>
    <alternativeName>
        <fullName evidence="9">Acetokinase</fullName>
    </alternativeName>
</protein>
<comment type="catalytic activity">
    <reaction evidence="9">
        <text>acetate + ATP = acetyl phosphate + ADP</text>
        <dbReference type="Rhea" id="RHEA:11352"/>
        <dbReference type="ChEBI" id="CHEBI:22191"/>
        <dbReference type="ChEBI" id="CHEBI:30089"/>
        <dbReference type="ChEBI" id="CHEBI:30616"/>
        <dbReference type="ChEBI" id="CHEBI:456216"/>
        <dbReference type="EC" id="2.7.2.1"/>
    </reaction>
</comment>